<gene>
    <name evidence="2" type="ORF">C8F04DRAFT_1197004</name>
</gene>
<organism evidence="2 3">
    <name type="scientific">Mycena alexandri</name>
    <dbReference type="NCBI Taxonomy" id="1745969"/>
    <lineage>
        <taxon>Eukaryota</taxon>
        <taxon>Fungi</taxon>
        <taxon>Dikarya</taxon>
        <taxon>Basidiomycota</taxon>
        <taxon>Agaricomycotina</taxon>
        <taxon>Agaricomycetes</taxon>
        <taxon>Agaricomycetidae</taxon>
        <taxon>Agaricales</taxon>
        <taxon>Marasmiineae</taxon>
        <taxon>Mycenaceae</taxon>
        <taxon>Mycena</taxon>
    </lineage>
</organism>
<proteinExistence type="predicted"/>
<evidence type="ECO:0000256" key="1">
    <source>
        <dbReference type="SAM" id="Phobius"/>
    </source>
</evidence>
<feature type="transmembrane region" description="Helical" evidence="1">
    <location>
        <begin position="29"/>
        <end position="48"/>
    </location>
</feature>
<accession>A0AAD6WP93</accession>
<keyword evidence="3" id="KW-1185">Reference proteome</keyword>
<comment type="caution">
    <text evidence="2">The sequence shown here is derived from an EMBL/GenBank/DDBJ whole genome shotgun (WGS) entry which is preliminary data.</text>
</comment>
<dbReference type="AlphaFoldDB" id="A0AAD6WP93"/>
<sequence length="203" mass="22401">MVYKPPGMQTMYLQAKGSKRGRKKGAPSGGFTVALFLALFGLVPLLYLEGKTGWKTKICEKGRKKGAKKGGKMATVNVPIASQIKWLGPERLKDNRHGLSTTEPIPALFSTWLHTQLLDALTIKVPFCEWHSNLRCAGETNFKLSLLRPKRRGIRELPNGSGSIRTSVFCVMLLSGTSESYSVDHPPQSLTPLATELIRCTNF</sequence>
<keyword evidence="1" id="KW-0812">Transmembrane</keyword>
<reference evidence="2" key="1">
    <citation type="submission" date="2023-03" db="EMBL/GenBank/DDBJ databases">
        <title>Massive genome expansion in bonnet fungi (Mycena s.s.) driven by repeated elements and novel gene families across ecological guilds.</title>
        <authorList>
            <consortium name="Lawrence Berkeley National Laboratory"/>
            <person name="Harder C.B."/>
            <person name="Miyauchi S."/>
            <person name="Viragh M."/>
            <person name="Kuo A."/>
            <person name="Thoen E."/>
            <person name="Andreopoulos B."/>
            <person name="Lu D."/>
            <person name="Skrede I."/>
            <person name="Drula E."/>
            <person name="Henrissat B."/>
            <person name="Morin E."/>
            <person name="Kohler A."/>
            <person name="Barry K."/>
            <person name="LaButti K."/>
            <person name="Morin E."/>
            <person name="Salamov A."/>
            <person name="Lipzen A."/>
            <person name="Mereny Z."/>
            <person name="Hegedus B."/>
            <person name="Baldrian P."/>
            <person name="Stursova M."/>
            <person name="Weitz H."/>
            <person name="Taylor A."/>
            <person name="Grigoriev I.V."/>
            <person name="Nagy L.G."/>
            <person name="Martin F."/>
            <person name="Kauserud H."/>
        </authorList>
    </citation>
    <scope>NUCLEOTIDE SEQUENCE</scope>
    <source>
        <strain evidence="2">CBHHK200</strain>
    </source>
</reference>
<protein>
    <submittedName>
        <fullName evidence="2">Uncharacterized protein</fullName>
    </submittedName>
</protein>
<keyword evidence="1" id="KW-1133">Transmembrane helix</keyword>
<evidence type="ECO:0000313" key="2">
    <source>
        <dbReference type="EMBL" id="KAJ7020182.1"/>
    </source>
</evidence>
<evidence type="ECO:0000313" key="3">
    <source>
        <dbReference type="Proteomes" id="UP001218188"/>
    </source>
</evidence>
<dbReference type="EMBL" id="JARJCM010000272">
    <property type="protein sequence ID" value="KAJ7020182.1"/>
    <property type="molecule type" value="Genomic_DNA"/>
</dbReference>
<keyword evidence="1" id="KW-0472">Membrane</keyword>
<dbReference type="Proteomes" id="UP001218188">
    <property type="component" value="Unassembled WGS sequence"/>
</dbReference>
<name>A0AAD6WP93_9AGAR</name>